<keyword evidence="2" id="KW-1185">Reference proteome</keyword>
<reference evidence="1" key="2">
    <citation type="journal article" date="2023" name="Science">
        <title>Genomic signatures of disease resistance in endangered staghorn corals.</title>
        <authorList>
            <person name="Vollmer S.V."/>
            <person name="Selwyn J.D."/>
            <person name="Despard B.A."/>
            <person name="Roesel C.L."/>
        </authorList>
    </citation>
    <scope>NUCLEOTIDE SEQUENCE</scope>
    <source>
        <strain evidence="1">K2</strain>
    </source>
</reference>
<protein>
    <submittedName>
        <fullName evidence="1">Skeletal organic matrix protein 5</fullName>
    </submittedName>
</protein>
<reference evidence="1" key="1">
    <citation type="journal article" date="2023" name="G3 (Bethesda)">
        <title>Whole genome assembly and annotation of the endangered Caribbean coral Acropora cervicornis.</title>
        <authorList>
            <person name="Selwyn J.D."/>
            <person name="Vollmer S.V."/>
        </authorList>
    </citation>
    <scope>NUCLEOTIDE SEQUENCE</scope>
    <source>
        <strain evidence="1">K2</strain>
    </source>
</reference>
<dbReference type="AlphaFoldDB" id="A0AAD9QI86"/>
<evidence type="ECO:0000313" key="1">
    <source>
        <dbReference type="EMBL" id="KAK2561809.1"/>
    </source>
</evidence>
<dbReference type="InterPro" id="IPR036056">
    <property type="entry name" value="Fibrinogen-like_C"/>
</dbReference>
<proteinExistence type="predicted"/>
<sequence>MLCNLMCNLLQDSQTNAAMKTIQTKLENLITVVNKPPPPVVPVSSCKEQYEKYSSTRSQVYPLMFGSLKIPVYCHMGNFGCGNGGWTLAMKIDGGQTGFDFQETRLPTYWSTGFSKICLGMKIPGQPIKFLLVNKQAQSLHALIANGKYRATSLGVNKWKKLIGPQASLQVNRKREGFNTAVGHSGSAKTRIGIIGNDQKNCLTPDSRIGFGGAGRGDDSNTCRNDALNNASSDNGARKIKTMGYILVQ</sequence>
<comment type="caution">
    <text evidence="1">The sequence shown here is derived from an EMBL/GenBank/DDBJ whole genome shotgun (WGS) entry which is preliminary data.</text>
</comment>
<dbReference type="SUPFAM" id="SSF56496">
    <property type="entry name" value="Fibrinogen C-terminal domain-like"/>
    <property type="match status" value="1"/>
</dbReference>
<dbReference type="Proteomes" id="UP001249851">
    <property type="component" value="Unassembled WGS sequence"/>
</dbReference>
<dbReference type="EMBL" id="JARQWQ010000031">
    <property type="protein sequence ID" value="KAK2561809.1"/>
    <property type="molecule type" value="Genomic_DNA"/>
</dbReference>
<dbReference type="Gene3D" id="3.90.215.10">
    <property type="entry name" value="Gamma Fibrinogen, chain A, domain 1"/>
    <property type="match status" value="1"/>
</dbReference>
<name>A0AAD9QI86_ACRCE</name>
<dbReference type="InterPro" id="IPR014716">
    <property type="entry name" value="Fibrinogen_a/b/g_C_1"/>
</dbReference>
<accession>A0AAD9QI86</accession>
<evidence type="ECO:0000313" key="2">
    <source>
        <dbReference type="Proteomes" id="UP001249851"/>
    </source>
</evidence>
<organism evidence="1 2">
    <name type="scientific">Acropora cervicornis</name>
    <name type="common">Staghorn coral</name>
    <dbReference type="NCBI Taxonomy" id="6130"/>
    <lineage>
        <taxon>Eukaryota</taxon>
        <taxon>Metazoa</taxon>
        <taxon>Cnidaria</taxon>
        <taxon>Anthozoa</taxon>
        <taxon>Hexacorallia</taxon>
        <taxon>Scleractinia</taxon>
        <taxon>Astrocoeniina</taxon>
        <taxon>Acroporidae</taxon>
        <taxon>Acropora</taxon>
    </lineage>
</organism>
<gene>
    <name evidence="1" type="ORF">P5673_015195</name>
</gene>